<evidence type="ECO:0000313" key="2">
    <source>
        <dbReference type="EMBL" id="BFO17867.1"/>
    </source>
</evidence>
<feature type="compositionally biased region" description="Polar residues" evidence="1">
    <location>
        <begin position="16"/>
        <end position="29"/>
    </location>
</feature>
<feature type="compositionally biased region" description="Basic and acidic residues" evidence="1">
    <location>
        <begin position="1"/>
        <end position="12"/>
    </location>
</feature>
<gene>
    <name evidence="2" type="ORF">SHKM778_42550</name>
</gene>
<evidence type="ECO:0008006" key="3">
    <source>
        <dbReference type="Google" id="ProtNLM"/>
    </source>
</evidence>
<accession>A0AAT9HKA6</accession>
<dbReference type="AlphaFoldDB" id="A0AAT9HKA6"/>
<protein>
    <recommendedName>
        <fullName evidence="3">Transposase IS701-like DDE domain-containing protein</fullName>
    </recommendedName>
</protein>
<dbReference type="Gene3D" id="3.30.450.20">
    <property type="entry name" value="PAS domain"/>
    <property type="match status" value="1"/>
</dbReference>
<name>A0AAT9HKA6_9ACTN</name>
<evidence type="ECO:0000256" key="1">
    <source>
        <dbReference type="SAM" id="MobiDB-lite"/>
    </source>
</evidence>
<proteinExistence type="predicted"/>
<reference evidence="2" key="2">
    <citation type="submission" date="2024-07" db="EMBL/GenBank/DDBJ databases">
        <title>Streptomyces haneummycinica sp. nov., a new antibiotic-producing actinobacterium isolated from marine sediment.</title>
        <authorList>
            <person name="Uemura M."/>
            <person name="Hamada M."/>
            <person name="Hirano S."/>
            <person name="Kobayashi K."/>
            <person name="Ohshiro T."/>
            <person name="Kobayashi T."/>
            <person name="Terahara T."/>
        </authorList>
    </citation>
    <scope>NUCLEOTIDE SEQUENCE</scope>
    <source>
        <strain evidence="2">KM77-8</strain>
    </source>
</reference>
<dbReference type="EMBL" id="AP035768">
    <property type="protein sequence ID" value="BFO17867.1"/>
    <property type="molecule type" value="Genomic_DNA"/>
</dbReference>
<sequence length="84" mass="8862">MCPARLRWDGRKPLTAGQNMNDDTGTTGTCPVTALEPGTHERGAAEERFRGLLESAPDAMVIVDDTGTIETGQRPDGGAVRPPA</sequence>
<organism evidence="2">
    <name type="scientific">Streptomyces haneummycinicus</name>
    <dbReference type="NCBI Taxonomy" id="3074435"/>
    <lineage>
        <taxon>Bacteria</taxon>
        <taxon>Bacillati</taxon>
        <taxon>Actinomycetota</taxon>
        <taxon>Actinomycetes</taxon>
        <taxon>Kitasatosporales</taxon>
        <taxon>Streptomycetaceae</taxon>
        <taxon>Streptomyces</taxon>
    </lineage>
</organism>
<reference evidence="2" key="1">
    <citation type="submission" date="2024-06" db="EMBL/GenBank/DDBJ databases">
        <authorList>
            <consortium name="consrtm"/>
            <person name="Uemura M."/>
            <person name="Terahara T."/>
        </authorList>
    </citation>
    <scope>NUCLEOTIDE SEQUENCE</scope>
    <source>
        <strain evidence="2">KM77-8</strain>
    </source>
</reference>
<feature type="region of interest" description="Disordered" evidence="1">
    <location>
        <begin position="1"/>
        <end position="29"/>
    </location>
</feature>